<feature type="non-terminal residue" evidence="3">
    <location>
        <position position="1074"/>
    </location>
</feature>
<dbReference type="Proteomes" id="UP001445076">
    <property type="component" value="Unassembled WGS sequence"/>
</dbReference>
<dbReference type="Pfam" id="PF24781">
    <property type="entry name" value="FANCA_helical"/>
    <property type="match status" value="1"/>
</dbReference>
<sequence length="1074" mass="120843">MKPAGRSGIGYDAIQTALAKVIHLHNDFPAVLRENKDGKFNMKMVSDRRNFIDGNKFDTAKISGNKSKKICNPEKVVNNKLDNKGADSDIHEEVREGVSRITNEVILEQIELEAKSLGVDASVAARSLVLAQVKVLARLLHDEHDYMCDLEGLVTTTRFLVARKILTTTDIGEQLLNETAFLGLSLTSLWRFTNIGVVSLEQIIKCIHDSGNTTHSIVDGLFDLILHGRKDHVDTSAVSDILSVLICIAYDSAEDDHASLCKFANQALCSLTTRLLNHILNWETEKREYATILGTDSTSLKSESKCKGNVSKSTNELSEDGVTEVMNIYELVLNNLSITSEALELYCSGQLMKLLTHCPELQLGRVLRHQEKWRSTKANTALSAWMQKLLVALGYEAALSTLEMVVNNEEVNWACVLTLVATALNCHRATVAILKGMIERNIRRGCEEQEMDSLIIGFLFARHAGQEGRHIFPSYSQWFNTLFATESGSPVPNKQAFTFLIHFLTELVPHEPAYCLRAHLTNQIFVPKGCQEVLREYCYLARARLQELKDTQHIDSSHLSTHALSTVADEVEAAVNHFSQTGKIPNFVTEASIFRNPYFRSSFLPALLAPRPLPDVPDSRAKLISALHSTGKIPSNMFNYYVEACQKEASDLLTGVFIDVKEDIIIEDPVTELSHQLQDLIKEATSCQDRDKTSLSAMLPTLSRISHKIEEIMKLSDSKLRHIKYLSLDARKFNTKLVSYQVTEKIIETVQKLCITSTPEKSIRKTRPYCLSQFVSLVSSSITLQCAFFTHLLHTLRIGQHDELPDEQSECHGIIMSELWKIEGLFLPVIDASVPEQKPQSFITFYLHKLQFNSYQACIFACSILNTWLQWSIVTEDQAYNIEPPLPSLPAELLNLYCCIAPRLALISSHQDEREKTVADVYLCLEGCDVPRCSELYFQQTAACIQQHKIPLEKWIAFELQATWAETSIDVQQAYLKCRVLKDFVSADEDVGAGNTVEMITTSDDISLSLTQIIIEMVFTFLKVGLKKENSSEILLLIQSLAQHNLNPSICLLEEWYKRHTERTISDISVLSFM</sequence>
<dbReference type="PANTHER" id="PTHR12047:SF2">
    <property type="entry name" value="FANCONI ANEMIA GROUP A PROTEIN"/>
    <property type="match status" value="1"/>
</dbReference>
<organism evidence="3 4">
    <name type="scientific">Cherax quadricarinatus</name>
    <name type="common">Australian red claw crayfish</name>
    <dbReference type="NCBI Taxonomy" id="27406"/>
    <lineage>
        <taxon>Eukaryota</taxon>
        <taxon>Metazoa</taxon>
        <taxon>Ecdysozoa</taxon>
        <taxon>Arthropoda</taxon>
        <taxon>Crustacea</taxon>
        <taxon>Multicrustacea</taxon>
        <taxon>Malacostraca</taxon>
        <taxon>Eumalacostraca</taxon>
        <taxon>Eucarida</taxon>
        <taxon>Decapoda</taxon>
        <taxon>Pleocyemata</taxon>
        <taxon>Astacidea</taxon>
        <taxon>Parastacoidea</taxon>
        <taxon>Parastacidae</taxon>
        <taxon>Cherax</taxon>
    </lineage>
</organism>
<evidence type="ECO:0000313" key="4">
    <source>
        <dbReference type="Proteomes" id="UP001445076"/>
    </source>
</evidence>
<feature type="domain" description="Fanconi anaemia group A protein helical" evidence="2">
    <location>
        <begin position="568"/>
        <end position="645"/>
    </location>
</feature>
<evidence type="ECO:0000313" key="3">
    <source>
        <dbReference type="EMBL" id="KAK8719447.1"/>
    </source>
</evidence>
<dbReference type="InterPro" id="IPR003516">
    <property type="entry name" value="FANCA"/>
</dbReference>
<dbReference type="AlphaFoldDB" id="A0AAW0VR67"/>
<dbReference type="GO" id="GO:0036297">
    <property type="term" value="P:interstrand cross-link repair"/>
    <property type="evidence" value="ECO:0007669"/>
    <property type="project" value="InterPro"/>
</dbReference>
<evidence type="ECO:0008006" key="5">
    <source>
        <dbReference type="Google" id="ProtNLM"/>
    </source>
</evidence>
<dbReference type="PANTHER" id="PTHR12047">
    <property type="entry name" value="FANCONI ANEMIA GROUP A PROTEIN"/>
    <property type="match status" value="1"/>
</dbReference>
<dbReference type="GO" id="GO:0043240">
    <property type="term" value="C:Fanconi anaemia nuclear complex"/>
    <property type="evidence" value="ECO:0007669"/>
    <property type="project" value="InterPro"/>
</dbReference>
<comment type="caution">
    <text evidence="3">The sequence shown here is derived from an EMBL/GenBank/DDBJ whole genome shotgun (WGS) entry which is preliminary data.</text>
</comment>
<evidence type="ECO:0000259" key="1">
    <source>
        <dbReference type="Pfam" id="PF15865"/>
    </source>
</evidence>
<protein>
    <recommendedName>
        <fullName evidence="5">Fanconi anemia group A protein</fullName>
    </recommendedName>
</protein>
<dbReference type="InterPro" id="IPR055386">
    <property type="entry name" value="FANCA_helical"/>
</dbReference>
<feature type="domain" description="Fanconi anaemia group A protein N-terminal" evidence="1">
    <location>
        <begin position="186"/>
        <end position="549"/>
    </location>
</feature>
<proteinExistence type="predicted"/>
<name>A0AAW0VR67_CHEQU</name>
<dbReference type="InterPro" id="IPR031729">
    <property type="entry name" value="Fanconi_A_N"/>
</dbReference>
<evidence type="ECO:0000259" key="2">
    <source>
        <dbReference type="Pfam" id="PF24781"/>
    </source>
</evidence>
<accession>A0AAW0VR67</accession>
<reference evidence="3 4" key="1">
    <citation type="journal article" date="2024" name="BMC Genomics">
        <title>Genome assembly of redclaw crayfish (Cherax quadricarinatus) provides insights into its immune adaptation and hypoxia tolerance.</title>
        <authorList>
            <person name="Liu Z."/>
            <person name="Zheng J."/>
            <person name="Li H."/>
            <person name="Fang K."/>
            <person name="Wang S."/>
            <person name="He J."/>
            <person name="Zhou D."/>
            <person name="Weng S."/>
            <person name="Chi M."/>
            <person name="Gu Z."/>
            <person name="He J."/>
            <person name="Li F."/>
            <person name="Wang M."/>
        </authorList>
    </citation>
    <scope>NUCLEOTIDE SEQUENCE [LARGE SCALE GENOMIC DNA]</scope>
    <source>
        <strain evidence="3">ZL_2023a</strain>
    </source>
</reference>
<dbReference type="EMBL" id="JARKIK010002097">
    <property type="protein sequence ID" value="KAK8719447.1"/>
    <property type="molecule type" value="Genomic_DNA"/>
</dbReference>
<keyword evidence="4" id="KW-1185">Reference proteome</keyword>
<gene>
    <name evidence="3" type="ORF">OTU49_014029</name>
</gene>
<dbReference type="Pfam" id="PF15865">
    <property type="entry name" value="Fanconi_A_N"/>
    <property type="match status" value="1"/>
</dbReference>